<keyword evidence="2" id="KW-0349">Heme</keyword>
<accession>A0A388JXF2</accession>
<dbReference type="GO" id="GO:0005783">
    <property type="term" value="C:endoplasmic reticulum"/>
    <property type="evidence" value="ECO:0007669"/>
    <property type="project" value="UniProtKB-SubCell"/>
</dbReference>
<dbReference type="SUPFAM" id="SSF55856">
    <property type="entry name" value="Cytochrome b5-like heme/steroid binding domain"/>
    <property type="match status" value="1"/>
</dbReference>
<evidence type="ECO:0000259" key="10">
    <source>
        <dbReference type="SMART" id="SM01117"/>
    </source>
</evidence>
<dbReference type="OrthoDB" id="547796at2759"/>
<evidence type="ECO:0000256" key="8">
    <source>
        <dbReference type="SAM" id="MobiDB-lite"/>
    </source>
</evidence>
<evidence type="ECO:0000256" key="2">
    <source>
        <dbReference type="ARBA" id="ARBA00022617"/>
    </source>
</evidence>
<sequence>MVDVSDLIVQYTGLSPLAFVAIVVGLLGALYLLLASKEAHAGHQHKRAGVAVAAAPKETIKLGDSVTEEELEQYDGSDPSKPLMLACKGVIYDVSSGRDFYGPGGPYDSFAGRYVCMDASRALAKMSSEPEDLTGNLDGLSLAELERLDTWAAKFDEKYPVAGRMKSATKEEEKSAVPENAHENGSS</sequence>
<dbReference type="EMBL" id="BFEA01000029">
    <property type="protein sequence ID" value="GBG62476.1"/>
    <property type="molecule type" value="Genomic_DNA"/>
</dbReference>
<dbReference type="InterPro" id="IPR036400">
    <property type="entry name" value="Cyt_B5-like_heme/steroid_sf"/>
</dbReference>
<dbReference type="OMA" id="MFVAPED"/>
<evidence type="ECO:0000313" key="11">
    <source>
        <dbReference type="EMBL" id="GBG62476.1"/>
    </source>
</evidence>
<evidence type="ECO:0000256" key="5">
    <source>
        <dbReference type="ARBA" id="ARBA00022824"/>
    </source>
</evidence>
<protein>
    <recommendedName>
        <fullName evidence="10">Cytochrome b5 heme-binding domain-containing protein</fullName>
    </recommendedName>
</protein>
<dbReference type="PANTHER" id="PTHR10281:SF72">
    <property type="entry name" value="NEUDESIN"/>
    <property type="match status" value="1"/>
</dbReference>
<evidence type="ECO:0000256" key="3">
    <source>
        <dbReference type="ARBA" id="ARBA00022665"/>
    </source>
</evidence>
<proteinExistence type="inferred from homology"/>
<dbReference type="InterPro" id="IPR050577">
    <property type="entry name" value="MAPR/NEUFC/NENF-like"/>
</dbReference>
<gene>
    <name evidence="11" type="ORF">CBR_g30797</name>
</gene>
<comment type="subcellular location">
    <subcellularLocation>
        <location evidence="1">Endoplasmic reticulum</location>
    </subcellularLocation>
</comment>
<feature type="compositionally biased region" description="Basic and acidic residues" evidence="8">
    <location>
        <begin position="168"/>
        <end position="187"/>
    </location>
</feature>
<dbReference type="GO" id="GO:0016020">
    <property type="term" value="C:membrane"/>
    <property type="evidence" value="ECO:0007669"/>
    <property type="project" value="TreeGrafter"/>
</dbReference>
<dbReference type="AlphaFoldDB" id="A0A388JXF2"/>
<dbReference type="GO" id="GO:0046872">
    <property type="term" value="F:metal ion binding"/>
    <property type="evidence" value="ECO:0007669"/>
    <property type="project" value="UniProtKB-KW"/>
</dbReference>
<keyword evidence="3" id="KW-0446">Lipid-binding</keyword>
<dbReference type="Gene3D" id="3.10.120.10">
    <property type="entry name" value="Cytochrome b5-like heme/steroid binding domain"/>
    <property type="match status" value="1"/>
</dbReference>
<dbReference type="Proteomes" id="UP000265515">
    <property type="component" value="Unassembled WGS sequence"/>
</dbReference>
<dbReference type="STRING" id="69332.A0A388JXF2"/>
<dbReference type="GO" id="GO:0005496">
    <property type="term" value="F:steroid binding"/>
    <property type="evidence" value="ECO:0007669"/>
    <property type="project" value="UniProtKB-KW"/>
</dbReference>
<comment type="similarity">
    <text evidence="7">Belongs to the cytochrome b5 family. MAPR subfamily.</text>
</comment>
<evidence type="ECO:0000313" key="12">
    <source>
        <dbReference type="Proteomes" id="UP000265515"/>
    </source>
</evidence>
<dbReference type="Gramene" id="GBG62476">
    <property type="protein sequence ID" value="GBG62476"/>
    <property type="gene ID" value="CBR_g30797"/>
</dbReference>
<keyword evidence="9" id="KW-0472">Membrane</keyword>
<name>A0A388JXF2_CHABU</name>
<keyword evidence="5" id="KW-0256">Endoplasmic reticulum</keyword>
<organism evidence="11 12">
    <name type="scientific">Chara braunii</name>
    <name type="common">Braun's stonewort</name>
    <dbReference type="NCBI Taxonomy" id="69332"/>
    <lineage>
        <taxon>Eukaryota</taxon>
        <taxon>Viridiplantae</taxon>
        <taxon>Streptophyta</taxon>
        <taxon>Charophyceae</taxon>
        <taxon>Charales</taxon>
        <taxon>Characeae</taxon>
        <taxon>Chara</taxon>
    </lineage>
</organism>
<dbReference type="InterPro" id="IPR001199">
    <property type="entry name" value="Cyt_B5-like_heme/steroid-bd"/>
</dbReference>
<dbReference type="PANTHER" id="PTHR10281">
    <property type="entry name" value="MEMBRANE-ASSOCIATED PROGESTERONE RECEPTOR COMPONENT-RELATED"/>
    <property type="match status" value="1"/>
</dbReference>
<keyword evidence="3" id="KW-0754">Steroid-binding</keyword>
<dbReference type="SMART" id="SM01117">
    <property type="entry name" value="Cyt-b5"/>
    <property type="match status" value="1"/>
</dbReference>
<keyword evidence="6" id="KW-0408">Iron</keyword>
<evidence type="ECO:0000256" key="1">
    <source>
        <dbReference type="ARBA" id="ARBA00004240"/>
    </source>
</evidence>
<feature type="transmembrane region" description="Helical" evidence="9">
    <location>
        <begin position="14"/>
        <end position="34"/>
    </location>
</feature>
<dbReference type="Pfam" id="PF00173">
    <property type="entry name" value="Cyt-b5"/>
    <property type="match status" value="1"/>
</dbReference>
<keyword evidence="12" id="KW-1185">Reference proteome</keyword>
<evidence type="ECO:0000256" key="7">
    <source>
        <dbReference type="ARBA" id="ARBA00038357"/>
    </source>
</evidence>
<comment type="caution">
    <text evidence="11">The sequence shown here is derived from an EMBL/GenBank/DDBJ whole genome shotgun (WGS) entry which is preliminary data.</text>
</comment>
<feature type="domain" description="Cytochrome b5 heme-binding" evidence="10">
    <location>
        <begin position="66"/>
        <end position="166"/>
    </location>
</feature>
<feature type="region of interest" description="Disordered" evidence="8">
    <location>
        <begin position="162"/>
        <end position="187"/>
    </location>
</feature>
<reference evidence="11 12" key="1">
    <citation type="journal article" date="2018" name="Cell">
        <title>The Chara Genome: Secondary Complexity and Implications for Plant Terrestrialization.</title>
        <authorList>
            <person name="Nishiyama T."/>
            <person name="Sakayama H."/>
            <person name="Vries J.D."/>
            <person name="Buschmann H."/>
            <person name="Saint-Marcoux D."/>
            <person name="Ullrich K.K."/>
            <person name="Haas F.B."/>
            <person name="Vanderstraeten L."/>
            <person name="Becker D."/>
            <person name="Lang D."/>
            <person name="Vosolsobe S."/>
            <person name="Rombauts S."/>
            <person name="Wilhelmsson P.K.I."/>
            <person name="Janitza P."/>
            <person name="Kern R."/>
            <person name="Heyl A."/>
            <person name="Rumpler F."/>
            <person name="Villalobos L.I.A.C."/>
            <person name="Clay J.M."/>
            <person name="Skokan R."/>
            <person name="Toyoda A."/>
            <person name="Suzuki Y."/>
            <person name="Kagoshima H."/>
            <person name="Schijlen E."/>
            <person name="Tajeshwar N."/>
            <person name="Catarino B."/>
            <person name="Hetherington A.J."/>
            <person name="Saltykova A."/>
            <person name="Bonnot C."/>
            <person name="Breuninger H."/>
            <person name="Symeonidi A."/>
            <person name="Radhakrishnan G.V."/>
            <person name="Van Nieuwerburgh F."/>
            <person name="Deforce D."/>
            <person name="Chang C."/>
            <person name="Karol K.G."/>
            <person name="Hedrich R."/>
            <person name="Ulvskov P."/>
            <person name="Glockner G."/>
            <person name="Delwiche C.F."/>
            <person name="Petrasek J."/>
            <person name="Van de Peer Y."/>
            <person name="Friml J."/>
            <person name="Beilby M."/>
            <person name="Dolan L."/>
            <person name="Kohara Y."/>
            <person name="Sugano S."/>
            <person name="Fujiyama A."/>
            <person name="Delaux P.-M."/>
            <person name="Quint M."/>
            <person name="TheiBen G."/>
            <person name="Hagemann M."/>
            <person name="Harholt J."/>
            <person name="Dunand C."/>
            <person name="Zachgo S."/>
            <person name="Langdale J."/>
            <person name="Maumus F."/>
            <person name="Straeten D.V.D."/>
            <person name="Gould S.B."/>
            <person name="Rensing S.A."/>
        </authorList>
    </citation>
    <scope>NUCLEOTIDE SEQUENCE [LARGE SCALE GENOMIC DNA]</scope>
    <source>
        <strain evidence="11 12">S276</strain>
    </source>
</reference>
<keyword evidence="9" id="KW-1133">Transmembrane helix</keyword>
<keyword evidence="4" id="KW-0479">Metal-binding</keyword>
<evidence type="ECO:0000256" key="4">
    <source>
        <dbReference type="ARBA" id="ARBA00022723"/>
    </source>
</evidence>
<keyword evidence="9" id="KW-0812">Transmembrane</keyword>
<evidence type="ECO:0000256" key="6">
    <source>
        <dbReference type="ARBA" id="ARBA00023004"/>
    </source>
</evidence>
<evidence type="ECO:0000256" key="9">
    <source>
        <dbReference type="SAM" id="Phobius"/>
    </source>
</evidence>